<evidence type="ECO:0000256" key="16">
    <source>
        <dbReference type="SAM" id="MobiDB-lite"/>
    </source>
</evidence>
<keyword evidence="13" id="KW-0131">Cell cycle</keyword>
<evidence type="ECO:0000256" key="1">
    <source>
        <dbReference type="ARBA" id="ARBA00004123"/>
    </source>
</evidence>
<name>A0A6J2Y740_SITOR</name>
<feature type="compositionally biased region" description="Basic and acidic residues" evidence="16">
    <location>
        <begin position="1"/>
        <end position="52"/>
    </location>
</feature>
<dbReference type="GO" id="GO:0070552">
    <property type="term" value="C:BRISC complex"/>
    <property type="evidence" value="ECO:0007669"/>
    <property type="project" value="InterPro"/>
</dbReference>
<evidence type="ECO:0000256" key="14">
    <source>
        <dbReference type="ARBA" id="ARBA00030984"/>
    </source>
</evidence>
<keyword evidence="6" id="KW-0132">Cell division</keyword>
<dbReference type="GO" id="GO:0006325">
    <property type="term" value="P:chromatin organization"/>
    <property type="evidence" value="ECO:0007669"/>
    <property type="project" value="UniProtKB-KW"/>
</dbReference>
<keyword evidence="7" id="KW-0227">DNA damage</keyword>
<dbReference type="GO" id="GO:0006302">
    <property type="term" value="P:double-strand break repair"/>
    <property type="evidence" value="ECO:0007669"/>
    <property type="project" value="TreeGrafter"/>
</dbReference>
<evidence type="ECO:0000256" key="11">
    <source>
        <dbReference type="ARBA" id="ARBA00023204"/>
    </source>
</evidence>
<dbReference type="InParanoid" id="A0A6J2Y740"/>
<dbReference type="PANTHER" id="PTHR15660:SF1">
    <property type="entry name" value="BRISC AND BRCA1-A COMPLEX MEMBER 1"/>
    <property type="match status" value="1"/>
</dbReference>
<dbReference type="GO" id="GO:0007095">
    <property type="term" value="P:mitotic G2 DNA damage checkpoint signaling"/>
    <property type="evidence" value="ECO:0007669"/>
    <property type="project" value="TreeGrafter"/>
</dbReference>
<dbReference type="GO" id="GO:0005737">
    <property type="term" value="C:cytoplasm"/>
    <property type="evidence" value="ECO:0007669"/>
    <property type="project" value="UniProtKB-SubCell"/>
</dbReference>
<proteinExistence type="inferred from homology"/>
<dbReference type="RefSeq" id="XP_030758899.1">
    <property type="nucleotide sequence ID" value="XM_030903039.1"/>
</dbReference>
<evidence type="ECO:0000313" key="18">
    <source>
        <dbReference type="RefSeq" id="XP_030758899.1"/>
    </source>
</evidence>
<dbReference type="GO" id="GO:0045739">
    <property type="term" value="P:positive regulation of DNA repair"/>
    <property type="evidence" value="ECO:0007669"/>
    <property type="project" value="InterPro"/>
</dbReference>
<evidence type="ECO:0000256" key="2">
    <source>
        <dbReference type="ARBA" id="ARBA00004496"/>
    </source>
</evidence>
<evidence type="ECO:0000256" key="3">
    <source>
        <dbReference type="ARBA" id="ARBA00010809"/>
    </source>
</evidence>
<keyword evidence="10" id="KW-0156">Chromatin regulator</keyword>
<dbReference type="KEGG" id="soy:115884449"/>
<dbReference type="InterPro" id="IPR036465">
    <property type="entry name" value="vWFA_dom_sf"/>
</dbReference>
<feature type="region of interest" description="Disordered" evidence="16">
    <location>
        <begin position="1"/>
        <end position="66"/>
    </location>
</feature>
<dbReference type="Gene3D" id="3.40.50.410">
    <property type="entry name" value="von Willebrand factor, type A domain"/>
    <property type="match status" value="1"/>
</dbReference>
<dbReference type="AlphaFoldDB" id="A0A6J2Y740"/>
<evidence type="ECO:0000256" key="10">
    <source>
        <dbReference type="ARBA" id="ARBA00022853"/>
    </source>
</evidence>
<dbReference type="OrthoDB" id="547311at2759"/>
<dbReference type="GeneID" id="115884449"/>
<keyword evidence="11" id="KW-0234">DNA repair</keyword>
<evidence type="ECO:0000256" key="13">
    <source>
        <dbReference type="ARBA" id="ARBA00023306"/>
    </source>
</evidence>
<evidence type="ECO:0000256" key="12">
    <source>
        <dbReference type="ARBA" id="ARBA00023242"/>
    </source>
</evidence>
<dbReference type="PANTHER" id="PTHR15660">
    <property type="entry name" value="BRISC AND BRCA1-A COMPLEX MEMBER 1"/>
    <property type="match status" value="1"/>
</dbReference>
<evidence type="ECO:0000256" key="7">
    <source>
        <dbReference type="ARBA" id="ARBA00022763"/>
    </source>
</evidence>
<gene>
    <name evidence="18" type="primary">LOC115884449</name>
</gene>
<sequence>MSFQKERIIPIQVEGRDEPSETSGDKKEQQNLNKSMEELSVDKDLPKTDSVKRPIQVKSATSSSNDEQEYLKEFDVLEKREGNSIVTGYSLPNINTPERIFLVIDKAQDENYSPFLANNQKYTPLSMLKRAVSIFIKLKLNINPFHQFGIIAMNESNAQLLLSPTHDARKLNDCLNKIKECETEDIFDLNTVFNIIMEDDIPQQFTSEIHPSHVLRAIIFYGRSYTLPKVTMTDKITELLNNPFFTCDVLMTHEPVEISNHCGKIFDVLQNLDKKGTAYFFPVGRDLRRMQRCTGKLLAHPLQRPIQKLIKS</sequence>
<reference evidence="18" key="1">
    <citation type="submission" date="2025-08" db="UniProtKB">
        <authorList>
            <consortium name="RefSeq"/>
        </authorList>
    </citation>
    <scope>IDENTIFICATION</scope>
    <source>
        <tissue evidence="18">Gonads</tissue>
    </source>
</reference>
<comment type="subcellular location">
    <subcellularLocation>
        <location evidence="2">Cytoplasm</location>
    </subcellularLocation>
    <subcellularLocation>
        <location evidence="1">Nucleus</location>
    </subcellularLocation>
</comment>
<keyword evidence="5" id="KW-0963">Cytoplasm</keyword>
<dbReference type="GO" id="GO:0070531">
    <property type="term" value="C:BRCA1-A complex"/>
    <property type="evidence" value="ECO:0007669"/>
    <property type="project" value="InterPro"/>
</dbReference>
<keyword evidence="17" id="KW-1185">Reference proteome</keyword>
<dbReference type="GO" id="GO:0051301">
    <property type="term" value="P:cell division"/>
    <property type="evidence" value="ECO:0007669"/>
    <property type="project" value="UniProtKB-KW"/>
</dbReference>
<accession>A0A6J2Y740</accession>
<dbReference type="Proteomes" id="UP000504635">
    <property type="component" value="Unplaced"/>
</dbReference>
<evidence type="ECO:0000256" key="15">
    <source>
        <dbReference type="ARBA" id="ARBA00031038"/>
    </source>
</evidence>
<evidence type="ECO:0000256" key="6">
    <source>
        <dbReference type="ARBA" id="ARBA00022618"/>
    </source>
</evidence>
<dbReference type="InterPro" id="IPR026126">
    <property type="entry name" value="BABAM1"/>
</dbReference>
<comment type="similarity">
    <text evidence="3">Belongs to the BABAM1 family.</text>
</comment>
<evidence type="ECO:0000256" key="8">
    <source>
        <dbReference type="ARBA" id="ARBA00022776"/>
    </source>
</evidence>
<keyword evidence="12" id="KW-0539">Nucleus</keyword>
<protein>
    <recommendedName>
        <fullName evidence="4">BRISC and BRCA1-A complex member 1</fullName>
    </recommendedName>
    <alternativeName>
        <fullName evidence="14">Mediator of RAP80 interactions and targeting subunit of 40 kDa</fullName>
    </alternativeName>
    <alternativeName>
        <fullName evidence="15">New component of the BRCA1-A complex</fullName>
    </alternativeName>
</protein>
<dbReference type="GO" id="GO:0016604">
    <property type="term" value="C:nuclear body"/>
    <property type="evidence" value="ECO:0007669"/>
    <property type="project" value="TreeGrafter"/>
</dbReference>
<keyword evidence="9" id="KW-0833">Ubl conjugation pathway</keyword>
<evidence type="ECO:0000256" key="5">
    <source>
        <dbReference type="ARBA" id="ARBA00022490"/>
    </source>
</evidence>
<evidence type="ECO:0000256" key="9">
    <source>
        <dbReference type="ARBA" id="ARBA00022786"/>
    </source>
</evidence>
<evidence type="ECO:0000256" key="4">
    <source>
        <dbReference type="ARBA" id="ARBA00019437"/>
    </source>
</evidence>
<dbReference type="CDD" id="cd21502">
    <property type="entry name" value="vWA_BABAM1"/>
    <property type="match status" value="1"/>
</dbReference>
<keyword evidence="8" id="KW-0498">Mitosis</keyword>
<organism evidence="17 18">
    <name type="scientific">Sitophilus oryzae</name>
    <name type="common">Rice weevil</name>
    <name type="synonym">Curculio oryzae</name>
    <dbReference type="NCBI Taxonomy" id="7048"/>
    <lineage>
        <taxon>Eukaryota</taxon>
        <taxon>Metazoa</taxon>
        <taxon>Ecdysozoa</taxon>
        <taxon>Arthropoda</taxon>
        <taxon>Hexapoda</taxon>
        <taxon>Insecta</taxon>
        <taxon>Pterygota</taxon>
        <taxon>Neoptera</taxon>
        <taxon>Endopterygota</taxon>
        <taxon>Coleoptera</taxon>
        <taxon>Polyphaga</taxon>
        <taxon>Cucujiformia</taxon>
        <taxon>Curculionidae</taxon>
        <taxon>Dryophthorinae</taxon>
        <taxon>Sitophilus</taxon>
    </lineage>
</organism>
<evidence type="ECO:0000313" key="17">
    <source>
        <dbReference type="Proteomes" id="UP000504635"/>
    </source>
</evidence>